<name>A0A067LGL9_JATCU</name>
<evidence type="ECO:0000313" key="2">
    <source>
        <dbReference type="Proteomes" id="UP000027138"/>
    </source>
</evidence>
<accession>A0A067LGL9</accession>
<keyword evidence="2" id="KW-1185">Reference proteome</keyword>
<protein>
    <submittedName>
        <fullName evidence="1">Uncharacterized protein</fullName>
    </submittedName>
</protein>
<proteinExistence type="predicted"/>
<dbReference type="EMBL" id="KK914276">
    <property type="protein sequence ID" value="KDP43304.1"/>
    <property type="molecule type" value="Genomic_DNA"/>
</dbReference>
<dbReference type="Proteomes" id="UP000027138">
    <property type="component" value="Unassembled WGS sequence"/>
</dbReference>
<evidence type="ECO:0000313" key="1">
    <source>
        <dbReference type="EMBL" id="KDP43304.1"/>
    </source>
</evidence>
<dbReference type="AlphaFoldDB" id="A0A067LGL9"/>
<reference evidence="1 2" key="1">
    <citation type="journal article" date="2014" name="PLoS ONE">
        <title>Global Analysis of Gene Expression Profiles in Physic Nut (Jatropha curcas L.) Seedlings Exposed to Salt Stress.</title>
        <authorList>
            <person name="Zhang L."/>
            <person name="Zhang C."/>
            <person name="Wu P."/>
            <person name="Chen Y."/>
            <person name="Li M."/>
            <person name="Jiang H."/>
            <person name="Wu G."/>
        </authorList>
    </citation>
    <scope>NUCLEOTIDE SEQUENCE [LARGE SCALE GENOMIC DNA]</scope>
    <source>
        <strain evidence="2">cv. GZQX0401</strain>
        <tissue evidence="1">Young leaves</tissue>
    </source>
</reference>
<gene>
    <name evidence="1" type="ORF">JCGZ_24225</name>
</gene>
<organism evidence="1 2">
    <name type="scientific">Jatropha curcas</name>
    <name type="common">Barbados nut</name>
    <dbReference type="NCBI Taxonomy" id="180498"/>
    <lineage>
        <taxon>Eukaryota</taxon>
        <taxon>Viridiplantae</taxon>
        <taxon>Streptophyta</taxon>
        <taxon>Embryophyta</taxon>
        <taxon>Tracheophyta</taxon>
        <taxon>Spermatophyta</taxon>
        <taxon>Magnoliopsida</taxon>
        <taxon>eudicotyledons</taxon>
        <taxon>Gunneridae</taxon>
        <taxon>Pentapetalae</taxon>
        <taxon>rosids</taxon>
        <taxon>fabids</taxon>
        <taxon>Malpighiales</taxon>
        <taxon>Euphorbiaceae</taxon>
        <taxon>Crotonoideae</taxon>
        <taxon>Jatropheae</taxon>
        <taxon>Jatropha</taxon>
    </lineage>
</organism>
<sequence length="98" mass="11109">MAYMLSMDNITFYPNSQLMRQMGHTQGLSPAGAFFEDTLISPQVTVAVLGGWSRGAYMVEAIVSGGRIVAYEAWWILKHGDWEREHKATLTWEIDTRL</sequence>